<dbReference type="OrthoDB" id="5094489at2759"/>
<feature type="region of interest" description="Disordered" evidence="1">
    <location>
        <begin position="136"/>
        <end position="160"/>
    </location>
</feature>
<comment type="caution">
    <text evidence="2">The sequence shown here is derived from an EMBL/GenBank/DDBJ whole genome shotgun (WGS) entry which is preliminary data.</text>
</comment>
<evidence type="ECO:0000313" key="3">
    <source>
        <dbReference type="Proteomes" id="UP000717696"/>
    </source>
</evidence>
<keyword evidence="3" id="KW-1185">Reference proteome</keyword>
<protein>
    <submittedName>
        <fullName evidence="2">Uncharacterized protein</fullName>
    </submittedName>
</protein>
<accession>A0A9P9FBT7</accession>
<dbReference type="Proteomes" id="UP000717696">
    <property type="component" value="Unassembled WGS sequence"/>
</dbReference>
<dbReference type="EMBL" id="JAGMUU010000003">
    <property type="protein sequence ID" value="KAH7157824.1"/>
    <property type="molecule type" value="Genomic_DNA"/>
</dbReference>
<gene>
    <name evidence="2" type="ORF">B0J13DRAFT_520545</name>
</gene>
<name>A0A9P9FBT7_9HYPO</name>
<proteinExistence type="predicted"/>
<feature type="compositionally biased region" description="Polar residues" evidence="1">
    <location>
        <begin position="136"/>
        <end position="150"/>
    </location>
</feature>
<feature type="region of interest" description="Disordered" evidence="1">
    <location>
        <begin position="88"/>
        <end position="124"/>
    </location>
</feature>
<reference evidence="2" key="1">
    <citation type="journal article" date="2021" name="Nat. Commun.">
        <title>Genetic determinants of endophytism in the Arabidopsis root mycobiome.</title>
        <authorList>
            <person name="Mesny F."/>
            <person name="Miyauchi S."/>
            <person name="Thiergart T."/>
            <person name="Pickel B."/>
            <person name="Atanasova L."/>
            <person name="Karlsson M."/>
            <person name="Huettel B."/>
            <person name="Barry K.W."/>
            <person name="Haridas S."/>
            <person name="Chen C."/>
            <person name="Bauer D."/>
            <person name="Andreopoulos W."/>
            <person name="Pangilinan J."/>
            <person name="LaButti K."/>
            <person name="Riley R."/>
            <person name="Lipzen A."/>
            <person name="Clum A."/>
            <person name="Drula E."/>
            <person name="Henrissat B."/>
            <person name="Kohler A."/>
            <person name="Grigoriev I.V."/>
            <person name="Martin F.M."/>
            <person name="Hacquard S."/>
        </authorList>
    </citation>
    <scope>NUCLEOTIDE SEQUENCE</scope>
    <source>
        <strain evidence="2">MPI-CAGE-AT-0021</strain>
    </source>
</reference>
<evidence type="ECO:0000256" key="1">
    <source>
        <dbReference type="SAM" id="MobiDB-lite"/>
    </source>
</evidence>
<organism evidence="2 3">
    <name type="scientific">Dactylonectria estremocensis</name>
    <dbReference type="NCBI Taxonomy" id="1079267"/>
    <lineage>
        <taxon>Eukaryota</taxon>
        <taxon>Fungi</taxon>
        <taxon>Dikarya</taxon>
        <taxon>Ascomycota</taxon>
        <taxon>Pezizomycotina</taxon>
        <taxon>Sordariomycetes</taxon>
        <taxon>Hypocreomycetidae</taxon>
        <taxon>Hypocreales</taxon>
        <taxon>Nectriaceae</taxon>
        <taxon>Dactylonectria</taxon>
    </lineage>
</organism>
<evidence type="ECO:0000313" key="2">
    <source>
        <dbReference type="EMBL" id="KAH7157824.1"/>
    </source>
</evidence>
<dbReference type="AlphaFoldDB" id="A0A9P9FBT7"/>
<feature type="compositionally biased region" description="Low complexity" evidence="1">
    <location>
        <begin position="59"/>
        <end position="72"/>
    </location>
</feature>
<feature type="region of interest" description="Disordered" evidence="1">
    <location>
        <begin position="51"/>
        <end position="72"/>
    </location>
</feature>
<sequence>MMRRQNRNPARPGDPYHIRTRIPTEDAFADFVSGRPRHPKVAERRLQRLNEEEERQEQNQHGQSCIVQQQQQLQQTRDVGRVLLGSMPLSQPTPTPISRQSRNLLTPTTGFLTPNDQGSSRPQGVFAQSSEQNFLGSNPFSSINNVNLPSPATPAQAPETLYPDTNTVALNLGSLSESQRELPHAGPSNPTPTLYLSPGVGSQPATPAAPWLPGPGFFIIGRDLVPQRWDVLLHFQLQVSAISPRVVQHHGYTRETGPPSWNNWTIQTPSGLVRPEYFVRGVVIMSTSYWLPIEAMSTDFIVLDLDWTNADVVLARPILTRILQRT</sequence>